<feature type="signal peptide" evidence="8">
    <location>
        <begin position="1"/>
        <end position="19"/>
    </location>
</feature>
<dbReference type="InterPro" id="IPR008969">
    <property type="entry name" value="CarboxyPept-like_regulatory"/>
</dbReference>
<comment type="similarity">
    <text evidence="7">Belongs to the TonB-dependent receptor family.</text>
</comment>
<evidence type="ECO:0000259" key="9">
    <source>
        <dbReference type="Pfam" id="PF07715"/>
    </source>
</evidence>
<comment type="subcellular location">
    <subcellularLocation>
        <location evidence="1 7">Cell outer membrane</location>
        <topology evidence="1 7">Multi-pass membrane protein</topology>
    </subcellularLocation>
</comment>
<evidence type="ECO:0000256" key="5">
    <source>
        <dbReference type="ARBA" id="ARBA00023136"/>
    </source>
</evidence>
<dbReference type="InterPro" id="IPR036942">
    <property type="entry name" value="Beta-barrel_TonB_sf"/>
</dbReference>
<dbReference type="EMBL" id="LGIA01000176">
    <property type="protein sequence ID" value="KOH43825.1"/>
    <property type="molecule type" value="Genomic_DNA"/>
</dbReference>
<evidence type="ECO:0000256" key="4">
    <source>
        <dbReference type="ARBA" id="ARBA00022692"/>
    </source>
</evidence>
<reference evidence="11" key="1">
    <citation type="submission" date="2015-07" db="EMBL/GenBank/DDBJ databases">
        <title>Genome sequencing of Sunxiuqinia dokdonensis strain SK.</title>
        <authorList>
            <person name="Ahn S."/>
            <person name="Kim B.-C."/>
        </authorList>
    </citation>
    <scope>NUCLEOTIDE SEQUENCE [LARGE SCALE GENOMIC DNA]</scope>
    <source>
        <strain evidence="11">SK</strain>
    </source>
</reference>
<dbReference type="STRING" id="1409788.NC99_33210"/>
<dbReference type="NCBIfam" id="TIGR04057">
    <property type="entry name" value="SusC_RagA_signa"/>
    <property type="match status" value="1"/>
</dbReference>
<dbReference type="Gene3D" id="2.170.130.10">
    <property type="entry name" value="TonB-dependent receptor, plug domain"/>
    <property type="match status" value="1"/>
</dbReference>
<dbReference type="RefSeq" id="WP_053185460.1">
    <property type="nucleotide sequence ID" value="NZ_LGIA01000176.1"/>
</dbReference>
<dbReference type="Gene3D" id="2.60.40.1120">
    <property type="entry name" value="Carboxypeptidase-like, regulatory domain"/>
    <property type="match status" value="1"/>
</dbReference>
<evidence type="ECO:0000256" key="3">
    <source>
        <dbReference type="ARBA" id="ARBA00022452"/>
    </source>
</evidence>
<dbReference type="InterPro" id="IPR037066">
    <property type="entry name" value="Plug_dom_sf"/>
</dbReference>
<accession>A0A0L8V5R0</accession>
<feature type="domain" description="TonB-dependent receptor plug" evidence="9">
    <location>
        <begin position="113"/>
        <end position="220"/>
    </location>
</feature>
<protein>
    <submittedName>
        <fullName evidence="10">TonB-dependent receptor</fullName>
    </submittedName>
</protein>
<dbReference type="AlphaFoldDB" id="A0A0L8V5R0"/>
<evidence type="ECO:0000313" key="11">
    <source>
        <dbReference type="Proteomes" id="UP000036958"/>
    </source>
</evidence>
<keyword evidence="10" id="KW-0675">Receptor</keyword>
<keyword evidence="8" id="KW-0732">Signal</keyword>
<evidence type="ECO:0000256" key="7">
    <source>
        <dbReference type="PROSITE-ProRule" id="PRU01360"/>
    </source>
</evidence>
<dbReference type="GO" id="GO:0009279">
    <property type="term" value="C:cell outer membrane"/>
    <property type="evidence" value="ECO:0007669"/>
    <property type="project" value="UniProtKB-SubCell"/>
</dbReference>
<evidence type="ECO:0000256" key="8">
    <source>
        <dbReference type="SAM" id="SignalP"/>
    </source>
</evidence>
<feature type="chain" id="PRO_5005591431" evidence="8">
    <location>
        <begin position="20"/>
        <end position="1004"/>
    </location>
</feature>
<dbReference type="PATRIC" id="fig|1409788.3.peg.3404"/>
<evidence type="ECO:0000256" key="2">
    <source>
        <dbReference type="ARBA" id="ARBA00022448"/>
    </source>
</evidence>
<dbReference type="SUPFAM" id="SSF56935">
    <property type="entry name" value="Porins"/>
    <property type="match status" value="1"/>
</dbReference>
<dbReference type="Pfam" id="PF07715">
    <property type="entry name" value="Plug"/>
    <property type="match status" value="1"/>
</dbReference>
<evidence type="ECO:0000313" key="10">
    <source>
        <dbReference type="EMBL" id="KOH43825.1"/>
    </source>
</evidence>
<dbReference type="Gene3D" id="2.40.170.20">
    <property type="entry name" value="TonB-dependent receptor, beta-barrel domain"/>
    <property type="match status" value="1"/>
</dbReference>
<keyword evidence="4 7" id="KW-0812">Transmembrane</keyword>
<gene>
    <name evidence="10" type="ORF">NC99_33210</name>
</gene>
<dbReference type="NCBIfam" id="TIGR04056">
    <property type="entry name" value="OMP_RagA_SusC"/>
    <property type="match status" value="1"/>
</dbReference>
<evidence type="ECO:0000256" key="1">
    <source>
        <dbReference type="ARBA" id="ARBA00004571"/>
    </source>
</evidence>
<dbReference type="Proteomes" id="UP000036958">
    <property type="component" value="Unassembled WGS sequence"/>
</dbReference>
<dbReference type="SUPFAM" id="SSF49464">
    <property type="entry name" value="Carboxypeptidase regulatory domain-like"/>
    <property type="match status" value="1"/>
</dbReference>
<dbReference type="InterPro" id="IPR039426">
    <property type="entry name" value="TonB-dep_rcpt-like"/>
</dbReference>
<dbReference type="OrthoDB" id="1109428at2"/>
<comment type="caution">
    <text evidence="10">The sequence shown here is derived from an EMBL/GenBank/DDBJ whole genome shotgun (WGS) entry which is preliminary data.</text>
</comment>
<dbReference type="InterPro" id="IPR023997">
    <property type="entry name" value="TonB-dep_OMP_SusC/RagA_CS"/>
</dbReference>
<keyword evidence="11" id="KW-1185">Reference proteome</keyword>
<organism evidence="10 11">
    <name type="scientific">Sunxiuqinia dokdonensis</name>
    <dbReference type="NCBI Taxonomy" id="1409788"/>
    <lineage>
        <taxon>Bacteria</taxon>
        <taxon>Pseudomonadati</taxon>
        <taxon>Bacteroidota</taxon>
        <taxon>Bacteroidia</taxon>
        <taxon>Marinilabiliales</taxon>
        <taxon>Prolixibacteraceae</taxon>
        <taxon>Sunxiuqinia</taxon>
    </lineage>
</organism>
<dbReference type="FunFam" id="2.60.40.1120:FF:000003">
    <property type="entry name" value="Outer membrane protein Omp121"/>
    <property type="match status" value="1"/>
</dbReference>
<dbReference type="Pfam" id="PF13715">
    <property type="entry name" value="CarbopepD_reg_2"/>
    <property type="match status" value="1"/>
</dbReference>
<dbReference type="InterPro" id="IPR012910">
    <property type="entry name" value="Plug_dom"/>
</dbReference>
<keyword evidence="5 7" id="KW-0472">Membrane</keyword>
<dbReference type="InterPro" id="IPR023996">
    <property type="entry name" value="TonB-dep_OMP_SusC/RagA"/>
</dbReference>
<keyword evidence="6 7" id="KW-0998">Cell outer membrane</keyword>
<sequence length="1004" mass="111027">MKKLMFLFYLIFSVTVVFAQQIAVTGTVTEAATGEPIPGVSVIIQGTTSGTITDFDGNYTIQASGSDVLVFSFVGLTSQEVPINNRATINIQLEQSTELVDEVVVVGYGQLKVKDLTSSISTVNSEEIAKSPSGQAMQTLQGKVAGMQVVSNGAPGDSPTIRVRGIGSYPGSNNEAPLYVVDGMFFDNIDFLNTADIASISVLKDASAAAIYGVRAANGVVLIETKSGKNNQKAQVVYDGYYGVQVAQNVLKMANAEQFTTMAMESGSAPDIGNIATAMQRYGRSRINPNVPDVNTDWYDEIIRVAPIQNHSIDVSGGGEDASYSIGSSYFGQEGILDMKNEYERFNLRSKIDYKATDWLTIGGNMIFSNALKYGQSADAWSLAYWAVPILPIYDESNTDAWPVNYASAQHLGYRGGQNPMPSLDFNNNRLKIRKVLANFYAQFHLIPKKLDLKTTYNHSFTALNERNVQLPYYFSDGFQRENAGITRKTETFSNQIWDNVLTYNDQFDHHSLTVMGGASFRDEAWEMLTARGLDFPYENEESWYIDQSDRGSLPVDAVNDGGSRQYGMSYFGRVSYNYDDRYLVYGTMRADGSSKYQEKWGYFPTIGAGWVVSEEDFMNIPAIDFLKVRASWGELGNDKIRASDGARTTQVVTVAINDELVSGTTTSSTFSYLEWEVTEETNVGITSRLFDSRLSVELDYYVRDTKNAAINVSIPSVGGNVLRNVGVIRNQGFEAALNWSNQISPDFSYSVGANISTLKNEVRDLYGQQYIDGGSAEFRQRSMIGEPLLAFFGYEVVGVYQNDAEIQADPIAMANNLEPGDLKFRDQDGDKDIDGDDRVVLGSYFPSFMYGANLGITYKSLEFSTNIAGQSGNKILNRKRGEVIWTSDLNMDADLAINRWHGEGTSNSYPSSKGLRKGWNQSMSEYLVEDGSFFRVQNIQLAYNLAGKEIMGTMMPDARISFTAERPITVFKYNGFNPEVANGIDRQTYPIPGVYTIGLNVKF</sequence>
<name>A0A0L8V5R0_9BACT</name>
<keyword evidence="3 7" id="KW-1134">Transmembrane beta strand</keyword>
<evidence type="ECO:0000256" key="6">
    <source>
        <dbReference type="ARBA" id="ARBA00023237"/>
    </source>
</evidence>
<dbReference type="PROSITE" id="PS52016">
    <property type="entry name" value="TONB_DEPENDENT_REC_3"/>
    <property type="match status" value="1"/>
</dbReference>
<keyword evidence="2 7" id="KW-0813">Transport</keyword>
<proteinExistence type="inferred from homology"/>